<gene>
    <name evidence="1" type="ORF">GPM918_LOCUS38949</name>
    <name evidence="2" type="ORF">SRO942_LOCUS39801</name>
</gene>
<dbReference type="EMBL" id="CAJOBC010092206">
    <property type="protein sequence ID" value="CAF4407434.1"/>
    <property type="molecule type" value="Genomic_DNA"/>
</dbReference>
<dbReference type="EMBL" id="CAJNOQ010026546">
    <property type="protein sequence ID" value="CAF1546663.1"/>
    <property type="molecule type" value="Genomic_DNA"/>
</dbReference>
<evidence type="ECO:0000313" key="2">
    <source>
        <dbReference type="EMBL" id="CAF4407434.1"/>
    </source>
</evidence>
<evidence type="ECO:0000313" key="1">
    <source>
        <dbReference type="EMBL" id="CAF1546663.1"/>
    </source>
</evidence>
<sequence length="553" mass="65516">MKKMSLINKLVPVRDVSIDEFLNIFYKLEQILLDNSDCDLIISYIDRLALKIHPAYQHIKDKQFLMLLDLLNDLLIKVMDILEIVDRSSIIISHLISFVQYLPKFIENIDLNEIFSSNLILAEEILHFYLKFLNHTRIKNYLESIEQREIYDPLLNTILIIIFYCFHHIEQLSINILDSSKSTIELFIFFIDQDHLQSETSENLLHLLKILHHKSHFTSVFIQMGYPQACLRWISQSDLTYNNQYYILTILYNISRHNNGTQILNEQNALKTLRYYKNQINLKSSILSQTQYCTLAVLFCMTYALLLEPEELKKFIKSYFNRKSSQNEFLCNTFDRLFRSIVYAANNEKFMFNCLHISEPLIVLTRLFINDEIVDYILKQDLGTNSNIVEFFCQLLFKFYNLTRNSNNKCDQLTLLSLCNLLWSISFQDKYKNELKNNSIFMNIIKLLMNDNIDLTKHEYMPRHLSSIRKATEGLLWNLDDKSLHVATPLIITERSHPLAMISYSHANILFCKELVDKIRSMEQFDIWVDYLIHESTNYTTVMHSDDIWEEIA</sequence>
<dbReference type="Proteomes" id="UP000663829">
    <property type="component" value="Unassembled WGS sequence"/>
</dbReference>
<name>A0A815WBZ0_9BILA</name>
<dbReference type="OrthoDB" id="9992849at2759"/>
<organism evidence="1 3">
    <name type="scientific">Didymodactylos carnosus</name>
    <dbReference type="NCBI Taxonomy" id="1234261"/>
    <lineage>
        <taxon>Eukaryota</taxon>
        <taxon>Metazoa</taxon>
        <taxon>Spiralia</taxon>
        <taxon>Gnathifera</taxon>
        <taxon>Rotifera</taxon>
        <taxon>Eurotatoria</taxon>
        <taxon>Bdelloidea</taxon>
        <taxon>Philodinida</taxon>
        <taxon>Philodinidae</taxon>
        <taxon>Didymodactylos</taxon>
    </lineage>
</organism>
<comment type="caution">
    <text evidence="1">The sequence shown here is derived from an EMBL/GenBank/DDBJ whole genome shotgun (WGS) entry which is preliminary data.</text>
</comment>
<proteinExistence type="predicted"/>
<dbReference type="AlphaFoldDB" id="A0A815WBZ0"/>
<dbReference type="Proteomes" id="UP000681722">
    <property type="component" value="Unassembled WGS sequence"/>
</dbReference>
<keyword evidence="3" id="KW-1185">Reference proteome</keyword>
<accession>A0A815WBZ0</accession>
<protein>
    <submittedName>
        <fullName evidence="1">Uncharacterized protein</fullName>
    </submittedName>
</protein>
<evidence type="ECO:0000313" key="3">
    <source>
        <dbReference type="Proteomes" id="UP000663829"/>
    </source>
</evidence>
<reference evidence="1" key="1">
    <citation type="submission" date="2021-02" db="EMBL/GenBank/DDBJ databases">
        <authorList>
            <person name="Nowell W R."/>
        </authorList>
    </citation>
    <scope>NUCLEOTIDE SEQUENCE</scope>
</reference>